<evidence type="ECO:0000256" key="1">
    <source>
        <dbReference type="PROSITE-ProRule" id="PRU00191"/>
    </source>
</evidence>
<organism evidence="3 4">
    <name type="scientific">Planoprotostelium fungivorum</name>
    <dbReference type="NCBI Taxonomy" id="1890364"/>
    <lineage>
        <taxon>Eukaryota</taxon>
        <taxon>Amoebozoa</taxon>
        <taxon>Evosea</taxon>
        <taxon>Variosea</taxon>
        <taxon>Cavosteliida</taxon>
        <taxon>Cavosteliaceae</taxon>
        <taxon>Planoprotostelium</taxon>
    </lineage>
</organism>
<dbReference type="InParanoid" id="A0A2P6N140"/>
<keyword evidence="4" id="KW-1185">Reference proteome</keyword>
<name>A0A2P6N140_9EUKA</name>
<evidence type="ECO:0000313" key="4">
    <source>
        <dbReference type="Proteomes" id="UP000241769"/>
    </source>
</evidence>
<dbReference type="SUPFAM" id="SSF55550">
    <property type="entry name" value="SH2 domain"/>
    <property type="match status" value="1"/>
</dbReference>
<evidence type="ECO:0000313" key="3">
    <source>
        <dbReference type="EMBL" id="PRP77663.1"/>
    </source>
</evidence>
<dbReference type="InterPro" id="IPR036860">
    <property type="entry name" value="SH2_dom_sf"/>
</dbReference>
<dbReference type="Pfam" id="PF00017">
    <property type="entry name" value="SH2"/>
    <property type="match status" value="1"/>
</dbReference>
<dbReference type="AlphaFoldDB" id="A0A2P6N140"/>
<accession>A0A2P6N140</accession>
<keyword evidence="1" id="KW-0727">SH2 domain</keyword>
<reference evidence="3 4" key="1">
    <citation type="journal article" date="2018" name="Genome Biol. Evol.">
        <title>Multiple Roots of Fruiting Body Formation in Amoebozoa.</title>
        <authorList>
            <person name="Hillmann F."/>
            <person name="Forbes G."/>
            <person name="Novohradska S."/>
            <person name="Ferling I."/>
            <person name="Riege K."/>
            <person name="Groth M."/>
            <person name="Westermann M."/>
            <person name="Marz M."/>
            <person name="Spaller T."/>
            <person name="Winckler T."/>
            <person name="Schaap P."/>
            <person name="Glockner G."/>
        </authorList>
    </citation>
    <scope>NUCLEOTIDE SEQUENCE [LARGE SCALE GENOMIC DNA]</scope>
    <source>
        <strain evidence="3 4">Jena</strain>
    </source>
</reference>
<dbReference type="InterPro" id="IPR000980">
    <property type="entry name" value="SH2"/>
</dbReference>
<dbReference type="SMART" id="SM00252">
    <property type="entry name" value="SH2"/>
    <property type="match status" value="1"/>
</dbReference>
<sequence length="224" mass="25462">MYWVSCPVVQLFHKRLNCVRAKAEHKGCRVILPMEKISHKILKESLLKVIHDGLFSFMVGVLMNQPTAFLEEISRTSQSIPRSPRHDHRRASLQHHSIELHATTMYEYSSTLDQLCFYGQLNSPKMAAKMLRGHPEGTYVLRRSETMAGAVSISAMLNGVVQHYRISETTDQDGEKKFVLLHRKLEFESLEELLRECSTKPLLFTCGGTYSGFSKLGSPLVVPQ</sequence>
<comment type="caution">
    <text evidence="3">The sequence shown here is derived from an EMBL/GenBank/DDBJ whole genome shotgun (WGS) entry which is preliminary data.</text>
</comment>
<dbReference type="EMBL" id="MDYQ01000257">
    <property type="protein sequence ID" value="PRP77663.1"/>
    <property type="molecule type" value="Genomic_DNA"/>
</dbReference>
<dbReference type="OrthoDB" id="10053436at2759"/>
<feature type="domain" description="SH2" evidence="2">
    <location>
        <begin position="116"/>
        <end position="220"/>
    </location>
</feature>
<evidence type="ECO:0000259" key="2">
    <source>
        <dbReference type="PROSITE" id="PS50001"/>
    </source>
</evidence>
<dbReference type="Gene3D" id="3.30.505.10">
    <property type="entry name" value="SH2 domain"/>
    <property type="match status" value="1"/>
</dbReference>
<dbReference type="Proteomes" id="UP000241769">
    <property type="component" value="Unassembled WGS sequence"/>
</dbReference>
<proteinExistence type="predicted"/>
<dbReference type="PROSITE" id="PS50001">
    <property type="entry name" value="SH2"/>
    <property type="match status" value="1"/>
</dbReference>
<protein>
    <recommendedName>
        <fullName evidence="2">SH2 domain-containing protein</fullName>
    </recommendedName>
</protein>
<gene>
    <name evidence="3" type="ORF">PROFUN_00524</name>
</gene>